<dbReference type="SUPFAM" id="SSF48403">
    <property type="entry name" value="Ankyrin repeat"/>
    <property type="match status" value="1"/>
</dbReference>
<organism evidence="5 6">
    <name type="scientific">Ostreobium quekettii</name>
    <dbReference type="NCBI Taxonomy" id="121088"/>
    <lineage>
        <taxon>Eukaryota</taxon>
        <taxon>Viridiplantae</taxon>
        <taxon>Chlorophyta</taxon>
        <taxon>core chlorophytes</taxon>
        <taxon>Ulvophyceae</taxon>
        <taxon>TCBD clade</taxon>
        <taxon>Bryopsidales</taxon>
        <taxon>Ostreobineae</taxon>
        <taxon>Ostreobiaceae</taxon>
        <taxon>Ostreobium</taxon>
    </lineage>
</organism>
<dbReference type="Proteomes" id="UP000708148">
    <property type="component" value="Unassembled WGS sequence"/>
</dbReference>
<feature type="region of interest" description="Disordered" evidence="4">
    <location>
        <begin position="1"/>
        <end position="53"/>
    </location>
</feature>
<evidence type="ECO:0000256" key="4">
    <source>
        <dbReference type="SAM" id="MobiDB-lite"/>
    </source>
</evidence>
<dbReference type="EMBL" id="CAJHUC010000701">
    <property type="protein sequence ID" value="CAD7697698.1"/>
    <property type="molecule type" value="Genomic_DNA"/>
</dbReference>
<gene>
    <name evidence="5" type="ORF">OSTQU699_LOCUS3059</name>
</gene>
<evidence type="ECO:0000313" key="5">
    <source>
        <dbReference type="EMBL" id="CAD7697698.1"/>
    </source>
</evidence>
<evidence type="ECO:0000313" key="6">
    <source>
        <dbReference type="Proteomes" id="UP000708148"/>
    </source>
</evidence>
<evidence type="ECO:0008006" key="7">
    <source>
        <dbReference type="Google" id="ProtNLM"/>
    </source>
</evidence>
<evidence type="ECO:0000256" key="1">
    <source>
        <dbReference type="ARBA" id="ARBA00022737"/>
    </source>
</evidence>
<dbReference type="Gene3D" id="1.25.40.20">
    <property type="entry name" value="Ankyrin repeat-containing domain"/>
    <property type="match status" value="2"/>
</dbReference>
<dbReference type="PROSITE" id="PS50297">
    <property type="entry name" value="ANK_REP_REGION"/>
    <property type="match status" value="2"/>
</dbReference>
<dbReference type="OrthoDB" id="71307at2759"/>
<dbReference type="InterPro" id="IPR002110">
    <property type="entry name" value="Ankyrin_rpt"/>
</dbReference>
<dbReference type="SMART" id="SM00248">
    <property type="entry name" value="ANK"/>
    <property type="match status" value="4"/>
</dbReference>
<comment type="caution">
    <text evidence="5">The sequence shown here is derived from an EMBL/GenBank/DDBJ whole genome shotgun (WGS) entry which is preliminary data.</text>
</comment>
<feature type="repeat" description="ANK" evidence="3">
    <location>
        <begin position="230"/>
        <end position="262"/>
    </location>
</feature>
<evidence type="ECO:0000256" key="3">
    <source>
        <dbReference type="PROSITE-ProRule" id="PRU00023"/>
    </source>
</evidence>
<name>A0A8S1IUH5_9CHLO</name>
<feature type="repeat" description="ANK" evidence="3">
    <location>
        <begin position="197"/>
        <end position="229"/>
    </location>
</feature>
<sequence>MSGEPAASPAPAEQAEARPIKPKSTLESGAEFPKSITLQDGTQIPVGLPPGVEPAQGKKAIEFLKANPEYAQHTMKQVNRVLQNPAMAQQIFRMQAMMSTPEYQQQMAVLKEDPELKGMFDEIKKGGPEAIDKYWNDMDLMSKISKKMAALKMGAENGQKQEDVKVDSLEAAAKVGDAKAVKKYIAEGADVNKKDSRGITPLGVAVGFNRIDAVKELLAGGADVSLTDNQGNTALHYAAGYGRVECAEMLMKGGADPKSMNKNNQTPLDVAELNRETVMIEFLKKHTHTEDKYV</sequence>
<dbReference type="PANTHER" id="PTHR24171">
    <property type="entry name" value="ANKYRIN REPEAT DOMAIN-CONTAINING PROTEIN 39-RELATED"/>
    <property type="match status" value="1"/>
</dbReference>
<feature type="compositionally biased region" description="Low complexity" evidence="4">
    <location>
        <begin position="1"/>
        <end position="14"/>
    </location>
</feature>
<keyword evidence="6" id="KW-1185">Reference proteome</keyword>
<evidence type="ECO:0000256" key="2">
    <source>
        <dbReference type="ARBA" id="ARBA00023043"/>
    </source>
</evidence>
<accession>A0A8S1IUH5</accession>
<dbReference type="PROSITE" id="PS50088">
    <property type="entry name" value="ANK_REPEAT"/>
    <property type="match status" value="2"/>
</dbReference>
<dbReference type="InterPro" id="IPR036770">
    <property type="entry name" value="Ankyrin_rpt-contain_sf"/>
</dbReference>
<dbReference type="AlphaFoldDB" id="A0A8S1IUH5"/>
<keyword evidence="2 3" id="KW-0040">ANK repeat</keyword>
<keyword evidence="1" id="KW-0677">Repeat</keyword>
<protein>
    <recommendedName>
        <fullName evidence="7">Ankyrin repeat domain-containing protein</fullName>
    </recommendedName>
</protein>
<dbReference type="Pfam" id="PF12796">
    <property type="entry name" value="Ank_2"/>
    <property type="match status" value="1"/>
</dbReference>
<proteinExistence type="predicted"/>
<reference evidence="5" key="1">
    <citation type="submission" date="2020-12" db="EMBL/GenBank/DDBJ databases">
        <authorList>
            <person name="Iha C."/>
        </authorList>
    </citation>
    <scope>NUCLEOTIDE SEQUENCE</scope>
</reference>